<comment type="caution">
    <text evidence="1">The sequence shown here is derived from an EMBL/GenBank/DDBJ whole genome shotgun (WGS) entry which is preliminary data.</text>
</comment>
<name>A0ABR9D194_9GAMM</name>
<dbReference type="NCBIfam" id="TIGR03831">
    <property type="entry name" value="YgiT_finger"/>
    <property type="match status" value="1"/>
</dbReference>
<keyword evidence="2" id="KW-1185">Reference proteome</keyword>
<dbReference type="Gene3D" id="3.10.20.860">
    <property type="match status" value="1"/>
</dbReference>
<dbReference type="CDD" id="cd12870">
    <property type="entry name" value="MqsA"/>
    <property type="match status" value="1"/>
</dbReference>
<dbReference type="Proteomes" id="UP000652176">
    <property type="component" value="Unassembled WGS sequence"/>
</dbReference>
<organism evidence="1 2">
    <name type="scientific">Methylomonas albis</name>
    <dbReference type="NCBI Taxonomy" id="1854563"/>
    <lineage>
        <taxon>Bacteria</taxon>
        <taxon>Pseudomonadati</taxon>
        <taxon>Pseudomonadota</taxon>
        <taxon>Gammaproteobacteria</taxon>
        <taxon>Methylococcales</taxon>
        <taxon>Methylococcaceae</taxon>
        <taxon>Methylomonas</taxon>
    </lineage>
</organism>
<dbReference type="InterPro" id="IPR032758">
    <property type="entry name" value="MqsA/HigA-2"/>
</dbReference>
<proteinExistence type="predicted"/>
<dbReference type="InterPro" id="IPR022453">
    <property type="entry name" value="Znf_MqsA-type"/>
</dbReference>
<gene>
    <name evidence="1" type="ORF">IE877_13405</name>
</gene>
<sequence>MKCPICKHGDTASGTASLTLERGSATLVFKNVPAQICNNCGEEYFSDDITRSILNQAESAINAGVEIDVRQYRAA</sequence>
<evidence type="ECO:0000313" key="1">
    <source>
        <dbReference type="EMBL" id="MBD9356863.1"/>
    </source>
</evidence>
<reference evidence="1 2" key="1">
    <citation type="submission" date="2020-09" db="EMBL/GenBank/DDBJ databases">
        <title>Methylomonas albis sp. nov. and Methylomonas fluvii sp. nov.: Two cold-adapted methanotrophs from the River Elbe and an amended description of Methylovulum psychrotolerans strain Eb1.</title>
        <authorList>
            <person name="Bussmann I.K."/>
            <person name="Klings K.-W."/>
            <person name="Warnstedt J."/>
            <person name="Hoppert M."/>
            <person name="Saborowski A."/>
            <person name="Horn F."/>
            <person name="Liebner S."/>
        </authorList>
    </citation>
    <scope>NUCLEOTIDE SEQUENCE [LARGE SCALE GENOMIC DNA]</scope>
    <source>
        <strain evidence="1 2">EbA</strain>
    </source>
</reference>
<evidence type="ECO:0000313" key="2">
    <source>
        <dbReference type="Proteomes" id="UP000652176"/>
    </source>
</evidence>
<protein>
    <submittedName>
        <fullName evidence="1">Type II toxin-antitoxin system MqsA family antitoxin</fullName>
    </submittedName>
</protein>
<dbReference type="EMBL" id="JACXSS010000001">
    <property type="protein sequence ID" value="MBD9356863.1"/>
    <property type="molecule type" value="Genomic_DNA"/>
</dbReference>
<dbReference type="RefSeq" id="WP_192375181.1">
    <property type="nucleotide sequence ID" value="NZ_CAJHIV010000001.1"/>
</dbReference>
<dbReference type="Pfam" id="PF15731">
    <property type="entry name" value="MqsA_antitoxin"/>
    <property type="match status" value="1"/>
</dbReference>
<accession>A0ABR9D194</accession>